<evidence type="ECO:0000256" key="8">
    <source>
        <dbReference type="ARBA" id="ARBA00022982"/>
    </source>
</evidence>
<evidence type="ECO:0000256" key="14">
    <source>
        <dbReference type="PIRNR" id="PIRNR006439"/>
    </source>
</evidence>
<dbReference type="InterPro" id="IPR009014">
    <property type="entry name" value="Transketo_C/PFOR_II"/>
</dbReference>
<reference evidence="17 18" key="1">
    <citation type="submission" date="2016-04" db="EMBL/GenBank/DDBJ databases">
        <authorList>
            <person name="Evans L.H."/>
            <person name="Alamgir A."/>
            <person name="Owens N."/>
            <person name="Weber N.D."/>
            <person name="Virtaneva K."/>
            <person name="Barbian K."/>
            <person name="Babar A."/>
            <person name="Rosenke K."/>
        </authorList>
    </citation>
    <scope>NUCLEOTIDE SEQUENCE [LARGE SCALE GENOMIC DNA]</scope>
    <source>
        <strain evidence="18">S5(T) (JCM 30642 \VKM B-2941)</strain>
    </source>
</reference>
<dbReference type="PROSITE" id="PS51379">
    <property type="entry name" value="4FE4S_FER_2"/>
    <property type="match status" value="2"/>
</dbReference>
<feature type="binding site" evidence="15">
    <location>
        <position position="601"/>
    </location>
    <ligand>
        <name>[4Fe-4S] cluster</name>
        <dbReference type="ChEBI" id="CHEBI:49883"/>
        <label>2</label>
    </ligand>
</feature>
<dbReference type="GO" id="GO:0043805">
    <property type="term" value="F:indolepyruvate ferredoxin oxidoreductase activity"/>
    <property type="evidence" value="ECO:0007669"/>
    <property type="project" value="UniProtKB-UniRule"/>
</dbReference>
<keyword evidence="10 14" id="KW-0408">Iron</keyword>
<dbReference type="EC" id="1.2.7.8" evidence="3 14"/>
<dbReference type="SUPFAM" id="SSF52922">
    <property type="entry name" value="TK C-terminal domain-like"/>
    <property type="match status" value="1"/>
</dbReference>
<dbReference type="Gene3D" id="3.40.50.970">
    <property type="match status" value="2"/>
</dbReference>
<evidence type="ECO:0000256" key="13">
    <source>
        <dbReference type="ARBA" id="ARBA00048332"/>
    </source>
</evidence>
<keyword evidence="11 14" id="KW-0411">Iron-sulfur</keyword>
<dbReference type="CDD" id="cd02008">
    <property type="entry name" value="TPP_IOR_alpha"/>
    <property type="match status" value="1"/>
</dbReference>
<feature type="binding site" evidence="15">
    <location>
        <position position="595"/>
    </location>
    <ligand>
        <name>[4Fe-4S] cluster</name>
        <dbReference type="ChEBI" id="CHEBI:49883"/>
        <label>2</label>
    </ligand>
</feature>
<organism evidence="17 18">
    <name type="scientific">Cuniculiplasma divulgatum</name>
    <dbReference type="NCBI Taxonomy" id="1673428"/>
    <lineage>
        <taxon>Archaea</taxon>
        <taxon>Methanobacteriati</taxon>
        <taxon>Thermoplasmatota</taxon>
        <taxon>Thermoplasmata</taxon>
        <taxon>Thermoplasmatales</taxon>
        <taxon>Cuniculiplasmataceae</taxon>
        <taxon>Cuniculiplasma</taxon>
    </lineage>
</organism>
<feature type="binding site" evidence="15">
    <location>
        <position position="568"/>
    </location>
    <ligand>
        <name>[4Fe-4S] cluster</name>
        <dbReference type="ChEBI" id="CHEBI:49883"/>
        <label>1</label>
    </ligand>
</feature>
<feature type="binding site" evidence="15">
    <location>
        <position position="607"/>
    </location>
    <ligand>
        <name>[4Fe-4S] cluster</name>
        <dbReference type="ChEBI" id="CHEBI:49883"/>
        <label>1</label>
    </ligand>
</feature>
<evidence type="ECO:0000256" key="10">
    <source>
        <dbReference type="ARBA" id="ARBA00023004"/>
    </source>
</evidence>
<evidence type="ECO:0000256" key="1">
    <source>
        <dbReference type="ARBA" id="ARBA00002995"/>
    </source>
</evidence>
<dbReference type="SUPFAM" id="SSF52518">
    <property type="entry name" value="Thiamin diphosphate-binding fold (THDP-binding)"/>
    <property type="match status" value="2"/>
</dbReference>
<keyword evidence="17" id="KW-0670">Pyruvate</keyword>
<evidence type="ECO:0000256" key="11">
    <source>
        <dbReference type="ARBA" id="ARBA00023014"/>
    </source>
</evidence>
<feature type="binding site" evidence="15">
    <location>
        <position position="598"/>
    </location>
    <ligand>
        <name>[4Fe-4S] cluster</name>
        <dbReference type="ChEBI" id="CHEBI:49883"/>
        <label>2</label>
    </ligand>
</feature>
<dbReference type="GO" id="GO:0046872">
    <property type="term" value="F:metal ion binding"/>
    <property type="evidence" value="ECO:0007669"/>
    <property type="project" value="UniProtKB-UniRule"/>
</dbReference>
<dbReference type="Pfam" id="PF01855">
    <property type="entry name" value="POR_N"/>
    <property type="match status" value="1"/>
</dbReference>
<dbReference type="PIRSF" id="PIRSF006439">
    <property type="entry name" value="Indolepyruvate_ferr_oxidored"/>
    <property type="match status" value="1"/>
</dbReference>
<keyword evidence="7 14" id="KW-0479">Metal-binding</keyword>
<dbReference type="NCBIfam" id="TIGR03336">
    <property type="entry name" value="IOR_alpha"/>
    <property type="match status" value="1"/>
</dbReference>
<keyword evidence="9 14" id="KW-0560">Oxidoreductase</keyword>
<dbReference type="GeneID" id="41587438"/>
<dbReference type="InterPro" id="IPR029061">
    <property type="entry name" value="THDP-binding"/>
</dbReference>
<protein>
    <recommendedName>
        <fullName evidence="4 14">Indolepyruvate oxidoreductase subunit IorA</fullName>
        <shortName evidence="14">IOR</shortName>
        <ecNumber evidence="3 14">1.2.7.8</ecNumber>
    </recommendedName>
    <alternativeName>
        <fullName evidence="12 14">Indolepyruvate ferredoxin oxidoreductase subunit alpha</fullName>
    </alternativeName>
</protein>
<dbReference type="InterPro" id="IPR011766">
    <property type="entry name" value="TPP_enzyme_TPP-bd"/>
</dbReference>
<dbReference type="SUPFAM" id="SSF54862">
    <property type="entry name" value="4Fe-4S ferredoxins"/>
    <property type="match status" value="1"/>
</dbReference>
<dbReference type="FunFam" id="3.40.50.970:FF:000039">
    <property type="entry name" value="Indolepyruvate oxidoreductase subunit IorA"/>
    <property type="match status" value="1"/>
</dbReference>
<feature type="binding site" evidence="15">
    <location>
        <position position="571"/>
    </location>
    <ligand>
        <name>[4Fe-4S] cluster</name>
        <dbReference type="ChEBI" id="CHEBI:49883"/>
        <label>1</label>
    </ligand>
</feature>
<dbReference type="InterPro" id="IPR045025">
    <property type="entry name" value="HACL1-like"/>
</dbReference>
<evidence type="ECO:0000256" key="9">
    <source>
        <dbReference type="ARBA" id="ARBA00023002"/>
    </source>
</evidence>
<evidence type="ECO:0000256" key="2">
    <source>
        <dbReference type="ARBA" id="ARBA00011238"/>
    </source>
</evidence>
<keyword evidence="5 14" id="KW-0813">Transport</keyword>
<comment type="subunit">
    <text evidence="2 14">Heterodimer of the IorA and IorB subunits.</text>
</comment>
<evidence type="ECO:0000256" key="4">
    <source>
        <dbReference type="ARBA" id="ARBA00017710"/>
    </source>
</evidence>
<evidence type="ECO:0000256" key="3">
    <source>
        <dbReference type="ARBA" id="ARBA00012812"/>
    </source>
</evidence>
<evidence type="ECO:0000313" key="17">
    <source>
        <dbReference type="EMBL" id="SIM32513.1"/>
    </source>
</evidence>
<dbReference type="EMBL" id="LT671858">
    <property type="protein sequence ID" value="SIM32513.1"/>
    <property type="molecule type" value="Genomic_DNA"/>
</dbReference>
<dbReference type="GO" id="GO:0044272">
    <property type="term" value="P:sulfur compound biosynthetic process"/>
    <property type="evidence" value="ECO:0007669"/>
    <property type="project" value="UniProtKB-ARBA"/>
</dbReference>
<proteinExistence type="predicted"/>
<dbReference type="PANTHER" id="PTHR43710:SF7">
    <property type="entry name" value="INDOLEPYRUVATE OXIDOREDUCTASE SUBUNIT IORA"/>
    <property type="match status" value="1"/>
</dbReference>
<feature type="domain" description="4Fe-4S ferredoxin-type" evidence="16">
    <location>
        <begin position="556"/>
        <end position="585"/>
    </location>
</feature>
<evidence type="ECO:0000313" key="18">
    <source>
        <dbReference type="Proteomes" id="UP000195607"/>
    </source>
</evidence>
<evidence type="ECO:0000256" key="15">
    <source>
        <dbReference type="PIRSR" id="PIRSR006439-50"/>
    </source>
</evidence>
<dbReference type="Pfam" id="PF02775">
    <property type="entry name" value="TPP_enzyme_C"/>
    <property type="match status" value="1"/>
</dbReference>
<dbReference type="PANTHER" id="PTHR43710">
    <property type="entry name" value="2-HYDROXYACYL-COA LYASE"/>
    <property type="match status" value="1"/>
</dbReference>
<dbReference type="GO" id="GO:0030976">
    <property type="term" value="F:thiamine pyrophosphate binding"/>
    <property type="evidence" value="ECO:0007669"/>
    <property type="project" value="InterPro"/>
</dbReference>
<comment type="catalytic activity">
    <reaction evidence="13 14">
        <text>indole-3-pyruvate + 2 oxidized [2Fe-2S]-[ferredoxin] + CoA = (indol-3-yl)acetyl-CoA + 2 reduced [2Fe-2S]-[ferredoxin] + CO2 + H(+)</text>
        <dbReference type="Rhea" id="RHEA:12645"/>
        <dbReference type="Rhea" id="RHEA-COMP:10000"/>
        <dbReference type="Rhea" id="RHEA-COMP:10001"/>
        <dbReference type="ChEBI" id="CHEBI:15378"/>
        <dbReference type="ChEBI" id="CHEBI:16526"/>
        <dbReference type="ChEBI" id="CHEBI:17640"/>
        <dbReference type="ChEBI" id="CHEBI:33737"/>
        <dbReference type="ChEBI" id="CHEBI:33738"/>
        <dbReference type="ChEBI" id="CHEBI:57271"/>
        <dbReference type="ChEBI" id="CHEBI:57287"/>
        <dbReference type="EC" id="1.2.7.8"/>
    </reaction>
</comment>
<dbReference type="Gene3D" id="3.30.70.20">
    <property type="match status" value="1"/>
</dbReference>
<feature type="binding site" evidence="15">
    <location>
        <position position="565"/>
    </location>
    <ligand>
        <name>[4Fe-4S] cluster</name>
        <dbReference type="ChEBI" id="CHEBI:49883"/>
        <label>1</label>
    </ligand>
</feature>
<dbReference type="InterPro" id="IPR017896">
    <property type="entry name" value="4Fe4S_Fe-S-bd"/>
</dbReference>
<accession>A0A1N5S8Z6</accession>
<evidence type="ECO:0000256" key="12">
    <source>
        <dbReference type="ARBA" id="ARBA00030514"/>
    </source>
</evidence>
<comment type="cofactor">
    <cofactor evidence="14 15">
        <name>[4Fe-4S] cluster</name>
        <dbReference type="ChEBI" id="CHEBI:49883"/>
    </cofactor>
    <text evidence="14 15">Binds 2 [4Fe-4S] clusters. In this family the first cluster has a non-standard and varying [4Fe-4S] binding motif CX(2)CX(2)CX(4-5)CP.</text>
</comment>
<evidence type="ECO:0000259" key="16">
    <source>
        <dbReference type="PROSITE" id="PS51379"/>
    </source>
</evidence>
<dbReference type="CDD" id="cd07034">
    <property type="entry name" value="TPP_PYR_PFOR_IOR-alpha_like"/>
    <property type="match status" value="1"/>
</dbReference>
<keyword evidence="6 14" id="KW-0004">4Fe-4S</keyword>
<evidence type="ECO:0000256" key="6">
    <source>
        <dbReference type="ARBA" id="ARBA00022485"/>
    </source>
</evidence>
<gene>
    <name evidence="17" type="ORF">CSP5_0130</name>
</gene>
<sequence>MILSETLRVENGNKKLMLGNEAIARGLLENGNGFSATYPGTPSSEIGNVMARDGSKNGSYFQYSINEKVAYETAYGASLAGLRSSVFMKHVGLNVASDPFVSSVYTGIGAGMMVMVADDPSMFSSQNEQDSRRYADLAHAPMIEPSTPQECKDFVKFVFEISEKYSIPVLYRTSTRVSHMRAPVELGEIMNAQRKNIDVKSIRNRTTAIPSNARILKNDLLHKMALLGNDSFFSSLNRIERYGSSRIGIITSGSSYNQSTDAIFSMGIEMNVLKLGLTNPIPQEITAQFLKENDIVLIVEELDPYLETKIRTYRDILGSGAIIHGKLDEYMPWSYEMNPDIVKNGIRKILGLNIEDTSIPKPASRPDFCPGCPHRSSFYTIKRALKLAGKPQTVITSDIGCYSLGYYEPYSAGDTMLDMGASISTGSGISLATGQRVVSFIGDSTFYHSGITALANAVRSGANMLIFILDNSTTAMTGQEPTPEKDAVVNGEEFTGIPLEGMIRACGVKDVITASSYNQKELMLTTMKALKSSGITVVITRGECALINREEKARRLKYQINTEKCSLCRNCIDDFHCPAIQEKPDGTIFIDSGECDGCGMCSDIYVCPFKAIEVVQ</sequence>
<comment type="function">
    <text evidence="1 14">Catalyzes the ferredoxin-dependent oxidative decarboxylation of arylpyruvates.</text>
</comment>
<dbReference type="GO" id="GO:0051539">
    <property type="term" value="F:4 iron, 4 sulfur cluster binding"/>
    <property type="evidence" value="ECO:0007669"/>
    <property type="project" value="UniProtKB-UniRule"/>
</dbReference>
<dbReference type="RefSeq" id="WP_021789393.1">
    <property type="nucleotide sequence ID" value="NZ_LT671858.1"/>
</dbReference>
<dbReference type="GO" id="GO:0006082">
    <property type="term" value="P:organic acid metabolic process"/>
    <property type="evidence" value="ECO:0007669"/>
    <property type="project" value="UniProtKB-ARBA"/>
</dbReference>
<feature type="domain" description="4Fe-4S ferredoxin-type" evidence="16">
    <location>
        <begin position="586"/>
        <end position="616"/>
    </location>
</feature>
<dbReference type="AlphaFoldDB" id="A0A1N5S8Z6"/>
<dbReference type="Proteomes" id="UP000195607">
    <property type="component" value="Chromosome I"/>
</dbReference>
<dbReference type="InterPro" id="IPR002880">
    <property type="entry name" value="Pyrv_Fd/Flavodoxin_OxRdtase_N"/>
</dbReference>
<evidence type="ECO:0000256" key="5">
    <source>
        <dbReference type="ARBA" id="ARBA00022448"/>
    </source>
</evidence>
<name>A0A1N5S8Z6_9ARCH</name>
<evidence type="ECO:0000256" key="7">
    <source>
        <dbReference type="ARBA" id="ARBA00022723"/>
    </source>
</evidence>
<feature type="binding site" evidence="15">
    <location>
        <position position="577"/>
    </location>
    <ligand>
        <name>[4Fe-4S] cluster</name>
        <dbReference type="ChEBI" id="CHEBI:49883"/>
        <label>2</label>
    </ligand>
</feature>
<keyword evidence="8 14" id="KW-0249">Electron transport</keyword>
<dbReference type="InterPro" id="IPR017721">
    <property type="entry name" value="IorA"/>
</dbReference>